<dbReference type="EC" id="2.7.7.19" evidence="9"/>
<dbReference type="SUPFAM" id="SSF81301">
    <property type="entry name" value="Nucleotidyltransferase"/>
    <property type="match status" value="1"/>
</dbReference>
<feature type="compositionally biased region" description="Basic and acidic residues" evidence="6">
    <location>
        <begin position="730"/>
        <end position="744"/>
    </location>
</feature>
<name>A0A6J8DB33_MYTCO</name>
<dbReference type="Pfam" id="PF22600">
    <property type="entry name" value="MTPAP-like_central"/>
    <property type="match status" value="1"/>
</dbReference>
<reference evidence="9 10" key="1">
    <citation type="submission" date="2020-06" db="EMBL/GenBank/DDBJ databases">
        <authorList>
            <person name="Li R."/>
            <person name="Bekaert M."/>
        </authorList>
    </citation>
    <scope>NUCLEOTIDE SEQUENCE [LARGE SCALE GENOMIC DNA]</scope>
    <source>
        <strain evidence="10">wild</strain>
    </source>
</reference>
<feature type="compositionally biased region" description="Basic and acidic residues" evidence="6">
    <location>
        <begin position="42"/>
        <end position="59"/>
    </location>
</feature>
<accession>A0A6J8DB33</accession>
<dbReference type="GO" id="GO:0031123">
    <property type="term" value="P:RNA 3'-end processing"/>
    <property type="evidence" value="ECO:0007669"/>
    <property type="project" value="TreeGrafter"/>
</dbReference>
<feature type="domain" description="PAP-associated" evidence="7">
    <location>
        <begin position="596"/>
        <end position="634"/>
    </location>
</feature>
<evidence type="ECO:0000259" key="8">
    <source>
        <dbReference type="Pfam" id="PF22600"/>
    </source>
</evidence>
<keyword evidence="5" id="KW-0460">Magnesium</keyword>
<keyword evidence="3 9" id="KW-0808">Transferase</keyword>
<dbReference type="GO" id="GO:0046872">
    <property type="term" value="F:metal ion binding"/>
    <property type="evidence" value="ECO:0007669"/>
    <property type="project" value="UniProtKB-KW"/>
</dbReference>
<comment type="cofactor">
    <cofactor evidence="2">
        <name>Mg(2+)</name>
        <dbReference type="ChEBI" id="CHEBI:18420"/>
    </cofactor>
</comment>
<evidence type="ECO:0000256" key="2">
    <source>
        <dbReference type="ARBA" id="ARBA00001946"/>
    </source>
</evidence>
<dbReference type="GO" id="GO:1990817">
    <property type="term" value="F:poly(A) RNA polymerase activity"/>
    <property type="evidence" value="ECO:0007669"/>
    <property type="project" value="UniProtKB-EC"/>
</dbReference>
<keyword evidence="10" id="KW-1185">Reference proteome</keyword>
<feature type="region of interest" description="Disordered" evidence="6">
    <location>
        <begin position="724"/>
        <end position="744"/>
    </location>
</feature>
<dbReference type="InterPro" id="IPR054708">
    <property type="entry name" value="MTPAP-like_central"/>
</dbReference>
<evidence type="ECO:0000313" key="9">
    <source>
        <dbReference type="EMBL" id="CAC5404300.1"/>
    </source>
</evidence>
<evidence type="ECO:0000256" key="4">
    <source>
        <dbReference type="ARBA" id="ARBA00022723"/>
    </source>
</evidence>
<evidence type="ECO:0000313" key="10">
    <source>
        <dbReference type="Proteomes" id="UP000507470"/>
    </source>
</evidence>
<dbReference type="InterPro" id="IPR043519">
    <property type="entry name" value="NT_sf"/>
</dbReference>
<dbReference type="EMBL" id="CACVKT020006931">
    <property type="protein sequence ID" value="CAC5404300.1"/>
    <property type="molecule type" value="Genomic_DNA"/>
</dbReference>
<evidence type="ECO:0000256" key="6">
    <source>
        <dbReference type="SAM" id="MobiDB-lite"/>
    </source>
</evidence>
<gene>
    <name evidence="9" type="ORF">MCOR_38108</name>
</gene>
<dbReference type="CDD" id="cd05402">
    <property type="entry name" value="NT_PAP_TUTase"/>
    <property type="match status" value="1"/>
</dbReference>
<dbReference type="Proteomes" id="UP000507470">
    <property type="component" value="Unassembled WGS sequence"/>
</dbReference>
<organism evidence="9 10">
    <name type="scientific">Mytilus coruscus</name>
    <name type="common">Sea mussel</name>
    <dbReference type="NCBI Taxonomy" id="42192"/>
    <lineage>
        <taxon>Eukaryota</taxon>
        <taxon>Metazoa</taxon>
        <taxon>Spiralia</taxon>
        <taxon>Lophotrochozoa</taxon>
        <taxon>Mollusca</taxon>
        <taxon>Bivalvia</taxon>
        <taxon>Autobranchia</taxon>
        <taxon>Pteriomorphia</taxon>
        <taxon>Mytilida</taxon>
        <taxon>Mytiloidea</taxon>
        <taxon>Mytilidae</taxon>
        <taxon>Mytilinae</taxon>
        <taxon>Mytilus</taxon>
    </lineage>
</organism>
<dbReference type="Pfam" id="PF03828">
    <property type="entry name" value="PAP_assoc"/>
    <property type="match status" value="1"/>
</dbReference>
<feature type="domain" description="Poly(A) RNA polymerase mitochondrial-like central palm" evidence="8">
    <location>
        <begin position="336"/>
        <end position="491"/>
    </location>
</feature>
<dbReference type="Gene3D" id="1.10.1410.10">
    <property type="match status" value="1"/>
</dbReference>
<sequence>MSAPMFSFTARICSNWLTRPQIRRHGLLYQLDRGKTTIEKGISKSKENHDPESFVHESVPDGVTTESTSSFQQEEISKTVPQGACSTSRTEVQKVLQIWRVLNNVSKEKLMKIFPGAADIHFQPLDVEGKMLKTAFVKFDTESQLQEAQKIQKRHGKITINGFRSNMKVVDLSQHQTESLLQAVELEKKKGEKISSEKKYGRKGNLSLFEQIQKSRSDEASRSVLIKVKGKSDVSYLLDEFKSKNVPVKCACYSEPDHLLVEFKDKDCIEKLFKGVGHFRGNAFSKIPVRVRTRYLFKEDHGKSTLMDENRLDSKSVKIFKPNDFDLGILKQNTQLSEGINLLWNNVKLTEFDIRLQYFIASTLKEMLSNMFPNCNASLFGSCVNGFGNTGCDLDIALDLKQKSTVNEEAHVLKFLTNQRFNSEREWQQHLLDIIGNMVWVFIPGSGKINKILNARVPIVKFQHNNTRRECDISLNGMSGVKMAELMFMFGELCPEIRQLVTVIKQWASAKGVTKDTQPGPWMSNFMLIMMTAFYLQNRKLLPSFRQMQEVAVETERYTEDGNDYSFSTNIDLLKKKYLSKESLDQTSLERSVPDVGTLLQDFFKFYADFDFEKYSISVVEGVPVEKKTFNALFIENPLDVEHNVSRNVNAQNVNKLVKEIQEGHTSICGSSPMLYDLLEKRIKNVKSNSFNISSLFKENDGTQETVNQDDVEGIIDNITSTKVTLPTEASEHGQSEEDKEFIR</sequence>
<dbReference type="PANTHER" id="PTHR12271">
    <property type="entry name" value="POLY A POLYMERASE CID PAP -RELATED"/>
    <property type="match status" value="1"/>
</dbReference>
<feature type="region of interest" description="Disordered" evidence="6">
    <location>
        <begin position="42"/>
        <end position="82"/>
    </location>
</feature>
<dbReference type="Gene3D" id="3.30.460.10">
    <property type="entry name" value="Beta Polymerase, domain 2"/>
    <property type="match status" value="1"/>
</dbReference>
<dbReference type="PANTHER" id="PTHR12271:SF133">
    <property type="entry name" value="POLY(A) RNA POLYMERASE, MITOCHONDRIAL"/>
    <property type="match status" value="1"/>
</dbReference>
<comment type="cofactor">
    <cofactor evidence="1">
        <name>Mn(2+)</name>
        <dbReference type="ChEBI" id="CHEBI:29035"/>
    </cofactor>
</comment>
<dbReference type="OrthoDB" id="6091075at2759"/>
<dbReference type="AlphaFoldDB" id="A0A6J8DB33"/>
<evidence type="ECO:0000256" key="3">
    <source>
        <dbReference type="ARBA" id="ARBA00022679"/>
    </source>
</evidence>
<proteinExistence type="predicted"/>
<dbReference type="SUPFAM" id="SSF81631">
    <property type="entry name" value="PAP/OAS1 substrate-binding domain"/>
    <property type="match status" value="1"/>
</dbReference>
<dbReference type="InterPro" id="IPR002058">
    <property type="entry name" value="PAP_assoc"/>
</dbReference>
<keyword evidence="9" id="KW-0548">Nucleotidyltransferase</keyword>
<evidence type="ECO:0000256" key="5">
    <source>
        <dbReference type="ARBA" id="ARBA00022842"/>
    </source>
</evidence>
<evidence type="ECO:0000259" key="7">
    <source>
        <dbReference type="Pfam" id="PF03828"/>
    </source>
</evidence>
<feature type="compositionally biased region" description="Polar residues" evidence="6">
    <location>
        <begin position="64"/>
        <end position="74"/>
    </location>
</feature>
<keyword evidence="4" id="KW-0479">Metal-binding</keyword>
<evidence type="ECO:0000256" key="1">
    <source>
        <dbReference type="ARBA" id="ARBA00001936"/>
    </source>
</evidence>
<protein>
    <submittedName>
        <fullName evidence="9">MTPAP</fullName>
        <ecNumber evidence="9">2.7.7.19</ecNumber>
    </submittedName>
</protein>